<reference evidence="1 2" key="1">
    <citation type="journal article" date="2015" name="Nature">
        <title>rRNA introns, odd ribosomes, and small enigmatic genomes across a large radiation of phyla.</title>
        <authorList>
            <person name="Brown C.T."/>
            <person name="Hug L.A."/>
            <person name="Thomas B.C."/>
            <person name="Sharon I."/>
            <person name="Castelle C.J."/>
            <person name="Singh A."/>
            <person name="Wilkins M.J."/>
            <person name="Williams K.H."/>
            <person name="Banfield J.F."/>
        </authorList>
    </citation>
    <scope>NUCLEOTIDE SEQUENCE [LARGE SCALE GENOMIC DNA]</scope>
</reference>
<proteinExistence type="predicted"/>
<comment type="caution">
    <text evidence="1">The sequence shown here is derived from an EMBL/GenBank/DDBJ whole genome shotgun (WGS) entry which is preliminary data.</text>
</comment>
<dbReference type="AlphaFoldDB" id="A0A0G0WW45"/>
<dbReference type="Proteomes" id="UP000034749">
    <property type="component" value="Unassembled WGS sequence"/>
</dbReference>
<organism evidence="1 2">
    <name type="scientific">Candidatus Nomurabacteria bacterium GW2011_GWA2_40_9</name>
    <dbReference type="NCBI Taxonomy" id="1618734"/>
    <lineage>
        <taxon>Bacteria</taxon>
        <taxon>Candidatus Nomuraibacteriota</taxon>
    </lineage>
</organism>
<name>A0A0G0WW45_9BACT</name>
<evidence type="ECO:0008006" key="3">
    <source>
        <dbReference type="Google" id="ProtNLM"/>
    </source>
</evidence>
<sequence length="102" mass="12279">MEKRYTALFLDDVKKMLNSMPEADRAKATAAITAMKEGHFELVETKILRTPIRELKIKKYRFVFFIQQEFLYFIHTFIKQSARTPKKEIEYAEKIYKRIIKI</sequence>
<gene>
    <name evidence="1" type="ORF">UU24_C0005G0030</name>
</gene>
<dbReference type="EMBL" id="LBZW01000005">
    <property type="protein sequence ID" value="KKR79612.1"/>
    <property type="molecule type" value="Genomic_DNA"/>
</dbReference>
<dbReference type="InterPro" id="IPR009241">
    <property type="entry name" value="HigB-like"/>
</dbReference>
<accession>A0A0G0WW45</accession>
<protein>
    <recommendedName>
        <fullName evidence="3">Type II toxin-antitoxin system RelE/ParE family toxin</fullName>
    </recommendedName>
</protein>
<evidence type="ECO:0000313" key="2">
    <source>
        <dbReference type="Proteomes" id="UP000034749"/>
    </source>
</evidence>
<evidence type="ECO:0000313" key="1">
    <source>
        <dbReference type="EMBL" id="KKR79612.1"/>
    </source>
</evidence>
<dbReference type="Pfam" id="PF05973">
    <property type="entry name" value="Gp49"/>
    <property type="match status" value="1"/>
</dbReference>